<gene>
    <name evidence="1" type="ORF">BDR25DRAFT_231964</name>
</gene>
<dbReference type="Proteomes" id="UP000799755">
    <property type="component" value="Unassembled WGS sequence"/>
</dbReference>
<organism evidence="1 2">
    <name type="scientific">Lindgomyces ingoldianus</name>
    <dbReference type="NCBI Taxonomy" id="673940"/>
    <lineage>
        <taxon>Eukaryota</taxon>
        <taxon>Fungi</taxon>
        <taxon>Dikarya</taxon>
        <taxon>Ascomycota</taxon>
        <taxon>Pezizomycotina</taxon>
        <taxon>Dothideomycetes</taxon>
        <taxon>Pleosporomycetidae</taxon>
        <taxon>Pleosporales</taxon>
        <taxon>Lindgomycetaceae</taxon>
        <taxon>Lindgomyces</taxon>
    </lineage>
</organism>
<comment type="caution">
    <text evidence="1">The sequence shown here is derived from an EMBL/GenBank/DDBJ whole genome shotgun (WGS) entry which is preliminary data.</text>
</comment>
<dbReference type="EMBL" id="MU003516">
    <property type="protein sequence ID" value="KAF2468295.1"/>
    <property type="molecule type" value="Genomic_DNA"/>
</dbReference>
<reference evidence="1" key="1">
    <citation type="journal article" date="2020" name="Stud. Mycol.">
        <title>101 Dothideomycetes genomes: a test case for predicting lifestyles and emergence of pathogens.</title>
        <authorList>
            <person name="Haridas S."/>
            <person name="Albert R."/>
            <person name="Binder M."/>
            <person name="Bloem J."/>
            <person name="Labutti K."/>
            <person name="Salamov A."/>
            <person name="Andreopoulos B."/>
            <person name="Baker S."/>
            <person name="Barry K."/>
            <person name="Bills G."/>
            <person name="Bluhm B."/>
            <person name="Cannon C."/>
            <person name="Castanera R."/>
            <person name="Culley D."/>
            <person name="Daum C."/>
            <person name="Ezra D."/>
            <person name="Gonzalez J."/>
            <person name="Henrissat B."/>
            <person name="Kuo A."/>
            <person name="Liang C."/>
            <person name="Lipzen A."/>
            <person name="Lutzoni F."/>
            <person name="Magnuson J."/>
            <person name="Mondo S."/>
            <person name="Nolan M."/>
            <person name="Ohm R."/>
            <person name="Pangilinan J."/>
            <person name="Park H.-J."/>
            <person name="Ramirez L."/>
            <person name="Alfaro M."/>
            <person name="Sun H."/>
            <person name="Tritt A."/>
            <person name="Yoshinaga Y."/>
            <person name="Zwiers L.-H."/>
            <person name="Turgeon B."/>
            <person name="Goodwin S."/>
            <person name="Spatafora J."/>
            <person name="Crous P."/>
            <person name="Grigoriev I."/>
        </authorList>
    </citation>
    <scope>NUCLEOTIDE SEQUENCE</scope>
    <source>
        <strain evidence="1">ATCC 200398</strain>
    </source>
</reference>
<name>A0ACB6QP42_9PLEO</name>
<proteinExistence type="predicted"/>
<protein>
    <submittedName>
        <fullName evidence="1">Uncharacterized protein</fullName>
    </submittedName>
</protein>
<feature type="non-terminal residue" evidence="1">
    <location>
        <position position="1"/>
    </location>
</feature>
<accession>A0ACB6QP42</accession>
<sequence>ANNYPILSRFTLTILSIPAAATNCKRMFLELSNLLEIRRLCIKADLLSAL</sequence>
<evidence type="ECO:0000313" key="1">
    <source>
        <dbReference type="EMBL" id="KAF2468295.1"/>
    </source>
</evidence>
<keyword evidence="2" id="KW-1185">Reference proteome</keyword>
<evidence type="ECO:0000313" key="2">
    <source>
        <dbReference type="Proteomes" id="UP000799755"/>
    </source>
</evidence>